<dbReference type="Proteomes" id="UP000005446">
    <property type="component" value="Unassembled WGS sequence"/>
</dbReference>
<evidence type="ECO:0000313" key="2">
    <source>
        <dbReference type="Proteomes" id="UP000005446"/>
    </source>
</evidence>
<accession>H0ES38</accession>
<dbReference type="OrthoDB" id="5518345at2759"/>
<organism evidence="1 2">
    <name type="scientific">Glarea lozoyensis (strain ATCC 74030 / MF5533)</name>
    <dbReference type="NCBI Taxonomy" id="1104152"/>
    <lineage>
        <taxon>Eukaryota</taxon>
        <taxon>Fungi</taxon>
        <taxon>Dikarya</taxon>
        <taxon>Ascomycota</taxon>
        <taxon>Pezizomycotina</taxon>
        <taxon>Leotiomycetes</taxon>
        <taxon>Helotiales</taxon>
        <taxon>Helotiaceae</taxon>
        <taxon>Glarea</taxon>
    </lineage>
</organism>
<comment type="caution">
    <text evidence="1">The sequence shown here is derived from an EMBL/GenBank/DDBJ whole genome shotgun (WGS) entry which is preliminary data.</text>
</comment>
<dbReference type="AlphaFoldDB" id="H0ES38"/>
<dbReference type="InterPro" id="IPR037045">
    <property type="entry name" value="S8pro/Inhibitor_I9_sf"/>
</dbReference>
<gene>
    <name evidence="1" type="ORF">M7I_5513</name>
</gene>
<dbReference type="SUPFAM" id="SSF54897">
    <property type="entry name" value="Protease propeptides/inhibitors"/>
    <property type="match status" value="1"/>
</dbReference>
<proteinExistence type="predicted"/>
<dbReference type="EMBL" id="AGUE01000139">
    <property type="protein sequence ID" value="EHK98674.1"/>
    <property type="molecule type" value="Genomic_DNA"/>
</dbReference>
<sequence length="87" mass="9747">MAYDGDTDQEELDYTKKNNLVKHLICCHTAEDIEPAIKFAEEQGGKYPKKRPIMTGFTIKFPKDSVSVLSDSKHVSSAEIDGEVKTQ</sequence>
<protein>
    <submittedName>
        <fullName evidence="1">Uncharacterized protein</fullName>
    </submittedName>
</protein>
<dbReference type="Gene3D" id="3.30.70.80">
    <property type="entry name" value="Peptidase S8 propeptide/proteinase inhibitor I9"/>
    <property type="match status" value="1"/>
</dbReference>
<reference evidence="1 2" key="1">
    <citation type="journal article" date="2012" name="Eukaryot. Cell">
        <title>Genome sequence of the fungus Glarea lozoyensis: the first genome sequence of a species from the Helotiaceae family.</title>
        <authorList>
            <person name="Youssar L."/>
            <person name="Gruening B.A."/>
            <person name="Erxleben A."/>
            <person name="Guenther S."/>
            <person name="Huettel W."/>
        </authorList>
    </citation>
    <scope>NUCLEOTIDE SEQUENCE [LARGE SCALE GENOMIC DNA]</scope>
    <source>
        <strain evidence="2">ATCC 74030 / MF5533</strain>
    </source>
</reference>
<name>H0ES38_GLAL7</name>
<evidence type="ECO:0000313" key="1">
    <source>
        <dbReference type="EMBL" id="EHK98674.1"/>
    </source>
</evidence>
<dbReference type="HOGENOM" id="CLU_2483564_0_0_1"/>
<keyword evidence="2" id="KW-1185">Reference proteome</keyword>
<dbReference type="InParanoid" id="H0ES38"/>